<sequence length="547" mass="60618">MKSLSFGQTILLKQNIKEKQPKTPAPNSGVCMSERRVLGSYRGKIVSSKINSFRKIIENPNSRSSWAVPPKSASKAGSTSSRAGIQDAKVTSTGCVSKSAGSTTQDKPTVRVPVINPKPILTSEKQAATSTSVSKAAAPRKSDKSSKPPLVPFCANNSHRTRKPLLPNARTGSLLEPVSDPHGTASKPLDNRRTTLAKSEMRRTQVGEWRASKGIKKPPASRSAERQPDTKTLQQNVNERAESFWTAIAEEDEQSLVNDGVKKTLAECLSLIEKGFPGETVHSTLEKLILKVPDATKHAKYWVCQMRLEQCRSTENILGIYENAILAGAQPKDELRHALADAMKVTRTESVTDEEHLKNVSQNHEAETDKEEEKIEKVVKEVSFDKNVDSDNKEASQETETSVKSEPEGVQPERSRKEHKQKTSVLKKEDQSSDTEEEIVELKTPESNEGGSYLIKYNLSTTPYLESTKKKLQGETNDSAVKDLKFLTPVRRSRRIQEKGSKLPDMLKDHNFCLSSLEQLGELGDDGTGFIYRQNSALQKFPLHESE</sequence>
<dbReference type="Pfam" id="PF15297">
    <property type="entry name" value="CKAP2_C"/>
    <property type="match status" value="1"/>
</dbReference>
<reference evidence="8" key="1">
    <citation type="journal article" date="2023" name="DNA Res.">
        <title>Chromosome-level genome assembly of Phrynocephalus forsythii using third-generation DNA sequencing and Hi-C analysis.</title>
        <authorList>
            <person name="Qi Y."/>
            <person name="Zhao W."/>
            <person name="Zhao Y."/>
            <person name="Niu C."/>
            <person name="Cao S."/>
            <person name="Zhang Y."/>
        </authorList>
    </citation>
    <scope>NUCLEOTIDE SEQUENCE</scope>
    <source>
        <tissue evidence="8">Muscle</tissue>
    </source>
</reference>
<protein>
    <recommendedName>
        <fullName evidence="7">Cytoskeleton-associated protein 2 C-terminal domain-containing protein</fullName>
    </recommendedName>
</protein>
<gene>
    <name evidence="8" type="ORF">JRQ81_005696</name>
</gene>
<dbReference type="InterPro" id="IPR026165">
    <property type="entry name" value="CKAP2_fam"/>
</dbReference>
<dbReference type="Proteomes" id="UP001142489">
    <property type="component" value="Unassembled WGS sequence"/>
</dbReference>
<evidence type="ECO:0000256" key="4">
    <source>
        <dbReference type="ARBA" id="ARBA00022553"/>
    </source>
</evidence>
<keyword evidence="4" id="KW-0597">Phosphoprotein</keyword>
<evidence type="ECO:0000313" key="9">
    <source>
        <dbReference type="Proteomes" id="UP001142489"/>
    </source>
</evidence>
<feature type="domain" description="Cytoskeleton-associated protein 2 C-terminal" evidence="7">
    <location>
        <begin position="189"/>
        <end position="538"/>
    </location>
</feature>
<feature type="compositionally biased region" description="Polar residues" evidence="6">
    <location>
        <begin position="75"/>
        <end position="107"/>
    </location>
</feature>
<comment type="subcellular location">
    <subcellularLocation>
        <location evidence="1">Cytoplasm</location>
        <location evidence="1">Cytoskeleton</location>
    </subcellularLocation>
</comment>
<evidence type="ECO:0000256" key="5">
    <source>
        <dbReference type="ARBA" id="ARBA00023212"/>
    </source>
</evidence>
<proteinExistence type="inferred from homology"/>
<evidence type="ECO:0000313" key="8">
    <source>
        <dbReference type="EMBL" id="KAJ7341510.1"/>
    </source>
</evidence>
<comment type="similarity">
    <text evidence="2">Belongs to the CKAP2 family.</text>
</comment>
<keyword evidence="9" id="KW-1185">Reference proteome</keyword>
<dbReference type="PANTHER" id="PTHR16076">
    <property type="entry name" value="CYTOSKELETON ASSOCIATED PROTEIN 2-RELATED"/>
    <property type="match status" value="1"/>
</dbReference>
<evidence type="ECO:0000256" key="2">
    <source>
        <dbReference type="ARBA" id="ARBA00009468"/>
    </source>
</evidence>
<feature type="region of interest" description="Disordered" evidence="6">
    <location>
        <begin position="347"/>
        <end position="445"/>
    </location>
</feature>
<feature type="compositionally biased region" description="Basic and acidic residues" evidence="6">
    <location>
        <begin position="189"/>
        <end position="205"/>
    </location>
</feature>
<comment type="caution">
    <text evidence="8">The sequence shown here is derived from an EMBL/GenBank/DDBJ whole genome shotgun (WGS) entry which is preliminary data.</text>
</comment>
<keyword evidence="3" id="KW-0963">Cytoplasm</keyword>
<dbReference type="EMBL" id="JAPFRF010000002">
    <property type="protein sequence ID" value="KAJ7341510.1"/>
    <property type="molecule type" value="Genomic_DNA"/>
</dbReference>
<dbReference type="OrthoDB" id="9945093at2759"/>
<dbReference type="AlphaFoldDB" id="A0A9Q0Y325"/>
<organism evidence="8 9">
    <name type="scientific">Phrynocephalus forsythii</name>
    <dbReference type="NCBI Taxonomy" id="171643"/>
    <lineage>
        <taxon>Eukaryota</taxon>
        <taxon>Metazoa</taxon>
        <taxon>Chordata</taxon>
        <taxon>Craniata</taxon>
        <taxon>Vertebrata</taxon>
        <taxon>Euteleostomi</taxon>
        <taxon>Lepidosauria</taxon>
        <taxon>Squamata</taxon>
        <taxon>Bifurcata</taxon>
        <taxon>Unidentata</taxon>
        <taxon>Episquamata</taxon>
        <taxon>Toxicofera</taxon>
        <taxon>Iguania</taxon>
        <taxon>Acrodonta</taxon>
        <taxon>Agamidae</taxon>
        <taxon>Agaminae</taxon>
        <taxon>Phrynocephalus</taxon>
    </lineage>
</organism>
<dbReference type="PANTHER" id="PTHR16076:SF8">
    <property type="entry name" value="CYTOSKELETON-ASSOCIATED PROTEIN 2"/>
    <property type="match status" value="1"/>
</dbReference>
<evidence type="ECO:0000256" key="6">
    <source>
        <dbReference type="SAM" id="MobiDB-lite"/>
    </source>
</evidence>
<keyword evidence="5" id="KW-0206">Cytoskeleton</keyword>
<name>A0A9Q0Y325_9SAUR</name>
<feature type="compositionally biased region" description="Low complexity" evidence="6">
    <location>
        <begin position="127"/>
        <end position="137"/>
    </location>
</feature>
<feature type="compositionally biased region" description="Basic and acidic residues" evidence="6">
    <location>
        <begin position="353"/>
        <end position="416"/>
    </location>
</feature>
<evidence type="ECO:0000256" key="1">
    <source>
        <dbReference type="ARBA" id="ARBA00004245"/>
    </source>
</evidence>
<dbReference type="GO" id="GO:0015630">
    <property type="term" value="C:microtubule cytoskeleton"/>
    <property type="evidence" value="ECO:0007669"/>
    <property type="project" value="TreeGrafter"/>
</dbReference>
<accession>A0A9Q0Y325</accession>
<dbReference type="GO" id="GO:0007026">
    <property type="term" value="P:negative regulation of microtubule depolymerization"/>
    <property type="evidence" value="ECO:0007669"/>
    <property type="project" value="TreeGrafter"/>
</dbReference>
<evidence type="ECO:0000259" key="7">
    <source>
        <dbReference type="Pfam" id="PF15297"/>
    </source>
</evidence>
<feature type="region of interest" description="Disordered" evidence="6">
    <location>
        <begin position="58"/>
        <end position="232"/>
    </location>
</feature>
<dbReference type="InterPro" id="IPR029197">
    <property type="entry name" value="CKAP2_C"/>
</dbReference>
<evidence type="ECO:0000256" key="3">
    <source>
        <dbReference type="ARBA" id="ARBA00022490"/>
    </source>
</evidence>